<evidence type="ECO:0000259" key="2">
    <source>
        <dbReference type="PROSITE" id="PS50883"/>
    </source>
</evidence>
<evidence type="ECO:0000259" key="1">
    <source>
        <dbReference type="PROSITE" id="PS50112"/>
    </source>
</evidence>
<dbReference type="Pfam" id="PF00990">
    <property type="entry name" value="GGDEF"/>
    <property type="match status" value="1"/>
</dbReference>
<dbReference type="Pfam" id="PF00989">
    <property type="entry name" value="PAS"/>
    <property type="match status" value="1"/>
</dbReference>
<dbReference type="CDD" id="cd01948">
    <property type="entry name" value="EAL"/>
    <property type="match status" value="1"/>
</dbReference>
<dbReference type="SUPFAM" id="SSF141868">
    <property type="entry name" value="EAL domain-like"/>
    <property type="match status" value="1"/>
</dbReference>
<dbReference type="Gene3D" id="3.30.450.20">
    <property type="entry name" value="PAS domain"/>
    <property type="match status" value="1"/>
</dbReference>
<dbReference type="SUPFAM" id="SSF52172">
    <property type="entry name" value="CheY-like"/>
    <property type="match status" value="1"/>
</dbReference>
<dbReference type="CDD" id="cd00130">
    <property type="entry name" value="PAS"/>
    <property type="match status" value="1"/>
</dbReference>
<dbReference type="InterPro" id="IPR029787">
    <property type="entry name" value="Nucleotide_cyclase"/>
</dbReference>
<dbReference type="Pfam" id="PF00563">
    <property type="entry name" value="EAL"/>
    <property type="match status" value="1"/>
</dbReference>
<dbReference type="InterPro" id="IPR001633">
    <property type="entry name" value="EAL_dom"/>
</dbReference>
<dbReference type="PROSITE" id="PS50887">
    <property type="entry name" value="GGDEF"/>
    <property type="match status" value="1"/>
</dbReference>
<dbReference type="Gene3D" id="3.20.20.450">
    <property type="entry name" value="EAL domain"/>
    <property type="match status" value="1"/>
</dbReference>
<dbReference type="Gene3D" id="3.30.70.270">
    <property type="match status" value="1"/>
</dbReference>
<dbReference type="InterPro" id="IPR000014">
    <property type="entry name" value="PAS"/>
</dbReference>
<dbReference type="NCBIfam" id="TIGR00229">
    <property type="entry name" value="sensory_box"/>
    <property type="match status" value="1"/>
</dbReference>
<dbReference type="InterPro" id="IPR035965">
    <property type="entry name" value="PAS-like_dom_sf"/>
</dbReference>
<dbReference type="InterPro" id="IPR052155">
    <property type="entry name" value="Biofilm_reg_signaling"/>
</dbReference>
<name>A0ABT3TK82_9GAMM</name>
<feature type="domain" description="PAS" evidence="1">
    <location>
        <begin position="144"/>
        <end position="200"/>
    </location>
</feature>
<dbReference type="SMART" id="SM00052">
    <property type="entry name" value="EAL"/>
    <property type="match status" value="1"/>
</dbReference>
<comment type="caution">
    <text evidence="4">The sequence shown here is derived from an EMBL/GenBank/DDBJ whole genome shotgun (WGS) entry which is preliminary data.</text>
</comment>
<dbReference type="NCBIfam" id="TIGR00254">
    <property type="entry name" value="GGDEF"/>
    <property type="match status" value="1"/>
</dbReference>
<feature type="domain" description="EAL" evidence="2">
    <location>
        <begin position="446"/>
        <end position="703"/>
    </location>
</feature>
<evidence type="ECO:0000259" key="3">
    <source>
        <dbReference type="PROSITE" id="PS50887"/>
    </source>
</evidence>
<dbReference type="InterPro" id="IPR011006">
    <property type="entry name" value="CheY-like_superfamily"/>
</dbReference>
<organism evidence="4 5">
    <name type="scientific">Candidatus Litorirhabdus singularis</name>
    <dbReference type="NCBI Taxonomy" id="2518993"/>
    <lineage>
        <taxon>Bacteria</taxon>
        <taxon>Pseudomonadati</taxon>
        <taxon>Pseudomonadota</taxon>
        <taxon>Gammaproteobacteria</taxon>
        <taxon>Cellvibrionales</taxon>
        <taxon>Halieaceae</taxon>
        <taxon>Candidatus Litorirhabdus</taxon>
    </lineage>
</organism>
<dbReference type="InterPro" id="IPR013767">
    <property type="entry name" value="PAS_fold"/>
</dbReference>
<evidence type="ECO:0000313" key="5">
    <source>
        <dbReference type="Proteomes" id="UP001143362"/>
    </source>
</evidence>
<dbReference type="CDD" id="cd01949">
    <property type="entry name" value="GGDEF"/>
    <property type="match status" value="1"/>
</dbReference>
<dbReference type="InterPro" id="IPR035919">
    <property type="entry name" value="EAL_sf"/>
</dbReference>
<dbReference type="SUPFAM" id="SSF55785">
    <property type="entry name" value="PYP-like sensor domain (PAS domain)"/>
    <property type="match status" value="1"/>
</dbReference>
<dbReference type="PROSITE" id="PS50112">
    <property type="entry name" value="PAS"/>
    <property type="match status" value="1"/>
</dbReference>
<dbReference type="SMART" id="SM00267">
    <property type="entry name" value="GGDEF"/>
    <property type="match status" value="1"/>
</dbReference>
<dbReference type="SMART" id="SM00091">
    <property type="entry name" value="PAS"/>
    <property type="match status" value="1"/>
</dbReference>
<accession>A0ABT3TK82</accession>
<dbReference type="SUPFAM" id="SSF55073">
    <property type="entry name" value="Nucleotide cyclase"/>
    <property type="match status" value="1"/>
</dbReference>
<keyword evidence="5" id="KW-1185">Reference proteome</keyword>
<feature type="domain" description="GGDEF" evidence="3">
    <location>
        <begin position="301"/>
        <end position="435"/>
    </location>
</feature>
<protein>
    <submittedName>
        <fullName evidence="4">EAL domain-containing protein</fullName>
    </submittedName>
</protein>
<dbReference type="EMBL" id="SHNN01000004">
    <property type="protein sequence ID" value="MCX2982718.1"/>
    <property type="molecule type" value="Genomic_DNA"/>
</dbReference>
<dbReference type="PANTHER" id="PTHR44757:SF4">
    <property type="entry name" value="DIGUANYLATE CYCLASE DGCE-RELATED"/>
    <property type="match status" value="1"/>
</dbReference>
<sequence>MPESNHSPIPILVLTDSVEQLAGMRAALADKLTHFQPSYAKSLEAAHAKLREIQPHLVLCSERFAGSELVYVLDDLGLRASQVLVVLASRQQNDVDPHIARSCLDILTSKEIKGQYLVEALTRLLRTSARAAEAIQQRDAVAAAATRLREVYEETPSIFISVNMAGQISSINRWGAEQLGYQPEELINRPLRELVIEADRGIADNCMAQARENIGDPVQNELRLRCSDESPRWVRQTLRAVGNPSDTLELLFACEDITETRKLSEQLSYQASHDSLTSLLNRREFDNRLKRVMESSREEDSEHALCYLDLDQFKQINDSCGHTAGDELLRQLGELLKRNVRKRDTLARLGGDEFGILMEHCTLHQARKVAENLRDKIEHFRFAWDNRVFNIGVSIGLVPIAASTGASSIEILKQADSACYAAKNGGRNRIHIYLEADTELARRHSEMQLIEQITDALDNNRMELYAQSIVPLGNDANTDEDTLGEHFEVLVRMRDDRGQAVATDAFLGAAERFGNSPRLDRWIIQSVFNRLEEYPERLATLKTCAINLSGLSLSNTDFHDFLLELLLSSSIPSEKICFEITETAAISNLTDAGEFITSVRKLGCKFALDDFGSGLSSFAYLKTLPVDYLKIDGFFVRDIAEDPISCAMVRSINDIGKLMGMQTVAEFVENDAIMEKLREIGVDYAQGYGISRPQPLENFLTHG</sequence>
<dbReference type="InterPro" id="IPR000160">
    <property type="entry name" value="GGDEF_dom"/>
</dbReference>
<dbReference type="PANTHER" id="PTHR44757">
    <property type="entry name" value="DIGUANYLATE CYCLASE DGCP"/>
    <property type="match status" value="1"/>
</dbReference>
<dbReference type="InterPro" id="IPR043128">
    <property type="entry name" value="Rev_trsase/Diguanyl_cyclase"/>
</dbReference>
<gene>
    <name evidence="4" type="ORF">EYC98_17790</name>
</gene>
<reference evidence="4" key="1">
    <citation type="submission" date="2019-02" db="EMBL/GenBank/DDBJ databases">
        <authorList>
            <person name="Li S.-H."/>
        </authorList>
    </citation>
    <scope>NUCLEOTIDE SEQUENCE</scope>
    <source>
        <strain evidence="4">IMCC14734</strain>
    </source>
</reference>
<dbReference type="RefSeq" id="WP_279246749.1">
    <property type="nucleotide sequence ID" value="NZ_SHNN01000004.1"/>
</dbReference>
<evidence type="ECO:0000313" key="4">
    <source>
        <dbReference type="EMBL" id="MCX2982718.1"/>
    </source>
</evidence>
<proteinExistence type="predicted"/>
<dbReference type="PROSITE" id="PS50883">
    <property type="entry name" value="EAL"/>
    <property type="match status" value="1"/>
</dbReference>
<dbReference type="Proteomes" id="UP001143362">
    <property type="component" value="Unassembled WGS sequence"/>
</dbReference>